<proteinExistence type="predicted"/>
<dbReference type="EMBL" id="JAOVZO020000008">
    <property type="protein sequence ID" value="MDC8012393.1"/>
    <property type="molecule type" value="Genomic_DNA"/>
</dbReference>
<dbReference type="InterPro" id="IPR012347">
    <property type="entry name" value="Ferritin-like"/>
</dbReference>
<organism evidence="2 3">
    <name type="scientific">Tahibacter soli</name>
    <dbReference type="NCBI Taxonomy" id="2983605"/>
    <lineage>
        <taxon>Bacteria</taxon>
        <taxon>Pseudomonadati</taxon>
        <taxon>Pseudomonadota</taxon>
        <taxon>Gammaproteobacteria</taxon>
        <taxon>Lysobacterales</taxon>
        <taxon>Rhodanobacteraceae</taxon>
        <taxon>Tahibacter</taxon>
    </lineage>
</organism>
<evidence type="ECO:0000313" key="3">
    <source>
        <dbReference type="Proteomes" id="UP001139971"/>
    </source>
</evidence>
<dbReference type="Gene3D" id="1.20.1260.10">
    <property type="match status" value="1"/>
</dbReference>
<sequence>MAVSFTVPQRKIYQPIDTVESLQQHLQWAASVELSTIPPYLTALYSIQDNSSWAYRLIRTVVLEEMLHLMLVANLMNAIGASPKLSGDAVPTYPSFMPHHAAGGPFIQLQALSPALASTVFMAIEQPEPSPHVPAQGDYYDTIGQFYKAISEGFERVVARYGAPAVFGRDTGFQTCATWFGLGGGRLIEVHDLESALRAIREIVQQGEGAQFPRAPNVGEEPEGGFEHYAQHADGSLTPVLGTPWELSHYRKFMLIADGTAPLPPVWPIGPDPDADKLVGWRRNLTLLFDNVYTFVLSSLEAALGSKDLKNAFFGAAFPTMQVVLPALAGLLAQIPKYDAADPQLGPNLGPAFHERPVPLAEIVARTDALLAVDPGFGPIFLQTWRQTLAGVREQLRNSQKSLNPKA</sequence>
<keyword evidence="3" id="KW-1185">Reference proteome</keyword>
<dbReference type="Proteomes" id="UP001139971">
    <property type="component" value="Unassembled WGS sequence"/>
</dbReference>
<gene>
    <name evidence="2" type="ORF">OD750_007525</name>
</gene>
<dbReference type="InterPro" id="IPR026820">
    <property type="entry name" value="VioB/RebD_dom"/>
</dbReference>
<dbReference type="SUPFAM" id="SSF47240">
    <property type="entry name" value="Ferritin-like"/>
    <property type="match status" value="1"/>
</dbReference>
<dbReference type="Pfam" id="PF12902">
    <property type="entry name" value="Ferritin-like"/>
    <property type="match status" value="1"/>
</dbReference>
<dbReference type="InterPro" id="IPR009078">
    <property type="entry name" value="Ferritin-like_SF"/>
</dbReference>
<protein>
    <submittedName>
        <fullName evidence="2">Ferritin-like protein</fullName>
    </submittedName>
</protein>
<feature type="domain" description="Iminophenyl-pyruvate dimer synthase" evidence="1">
    <location>
        <begin position="26"/>
        <end position="233"/>
    </location>
</feature>
<dbReference type="RefSeq" id="WP_263543910.1">
    <property type="nucleotide sequence ID" value="NZ_JAOVZO020000008.1"/>
</dbReference>
<accession>A0A9X3YKL6</accession>
<dbReference type="PANTHER" id="PTHR34400">
    <property type="match status" value="1"/>
</dbReference>
<evidence type="ECO:0000313" key="2">
    <source>
        <dbReference type="EMBL" id="MDC8012393.1"/>
    </source>
</evidence>
<comment type="caution">
    <text evidence="2">The sequence shown here is derived from an EMBL/GenBank/DDBJ whole genome shotgun (WGS) entry which is preliminary data.</text>
</comment>
<dbReference type="PANTHER" id="PTHR34400:SF4">
    <property type="entry name" value="MEMBRANE PROTEIN"/>
    <property type="match status" value="1"/>
</dbReference>
<name>A0A9X3YKL6_9GAMM</name>
<dbReference type="AlphaFoldDB" id="A0A9X3YKL6"/>
<evidence type="ECO:0000259" key="1">
    <source>
        <dbReference type="Pfam" id="PF12902"/>
    </source>
</evidence>
<reference evidence="2" key="1">
    <citation type="submission" date="2023-02" db="EMBL/GenBank/DDBJ databases">
        <title>Tahibacter soli sp. nov. isolated from soil.</title>
        <authorList>
            <person name="Baek J.H."/>
            <person name="Lee J.K."/>
            <person name="Choi D.G."/>
            <person name="Jeon C.O."/>
        </authorList>
    </citation>
    <scope>NUCLEOTIDE SEQUENCE</scope>
    <source>
        <strain evidence="2">BL</strain>
    </source>
</reference>